<dbReference type="AlphaFoldDB" id="H0UNT2"/>
<dbReference type="GO" id="GO:0009279">
    <property type="term" value="C:cell outer membrane"/>
    <property type="evidence" value="ECO:0007669"/>
    <property type="project" value="UniProtKB-SubCell"/>
</dbReference>
<evidence type="ECO:0000256" key="5">
    <source>
        <dbReference type="ARBA" id="ARBA00022692"/>
    </source>
</evidence>
<evidence type="ECO:0000256" key="6">
    <source>
        <dbReference type="ARBA" id="ARBA00023136"/>
    </source>
</evidence>
<protein>
    <submittedName>
        <fullName evidence="10">Outer membrane protein</fullName>
    </submittedName>
</protein>
<dbReference type="Proteomes" id="UP000005730">
    <property type="component" value="Chromosome"/>
</dbReference>
<dbReference type="Gene3D" id="1.20.1600.10">
    <property type="entry name" value="Outer membrane efflux proteins (OEP)"/>
    <property type="match status" value="1"/>
</dbReference>
<dbReference type="Pfam" id="PF02321">
    <property type="entry name" value="OEP"/>
    <property type="match status" value="2"/>
</dbReference>
<dbReference type="GO" id="GO:0015562">
    <property type="term" value="F:efflux transmembrane transporter activity"/>
    <property type="evidence" value="ECO:0007669"/>
    <property type="project" value="InterPro"/>
</dbReference>
<evidence type="ECO:0000256" key="3">
    <source>
        <dbReference type="ARBA" id="ARBA00022448"/>
    </source>
</evidence>
<organism evidence="10 11">
    <name type="scientific">Thermanaerovibrio velox DSM 12556</name>
    <dbReference type="NCBI Taxonomy" id="926567"/>
    <lineage>
        <taxon>Bacteria</taxon>
        <taxon>Thermotogati</taxon>
        <taxon>Synergistota</taxon>
        <taxon>Synergistia</taxon>
        <taxon>Synergistales</taxon>
        <taxon>Synergistaceae</taxon>
        <taxon>Thermanaerovibrio</taxon>
    </lineage>
</organism>
<dbReference type="InterPro" id="IPR051906">
    <property type="entry name" value="TolC-like"/>
</dbReference>
<keyword evidence="7" id="KW-0998">Cell outer membrane</keyword>
<dbReference type="EMBL" id="CM001377">
    <property type="protein sequence ID" value="EHM09418.1"/>
    <property type="molecule type" value="Genomic_DNA"/>
</dbReference>
<evidence type="ECO:0000256" key="7">
    <source>
        <dbReference type="ARBA" id="ARBA00023237"/>
    </source>
</evidence>
<keyword evidence="9" id="KW-0732">Signal</keyword>
<sequence length="453" mass="49755">MPVYRLGRGCLLALLSLIILGSSSSAFAGVVRLEDLESRMLGSHPAVRALDMAVRRAELEVQQARAGLSPKLDLVLYGSKAQEAPKGKVYDFDNVPIGIAITGYEETYRASVALTHLLYSGGTVTSQVRAAQAGLEAAKADRDRGVEGLLYRLRASYLALVRAKGKAQVAQRVVELSEAYLTRVQAFFRVGMVPKAEVLRAQVALSNARLNLMRAEGAVQRAYAALDRAAGFPVPRDGEMEQPASLLPEELPQDLPDLAAESRAEIRSLEESYRQAKALADAAAGQDRPQLLFKGEAYRVGSHFFPSDKDDYLLSLTLQWRSWDGGENRAKARQSLALAESLLSRVEDMKLEIRRETVEALESLREARERVKTAEVMVEQATEDHRISLRRYEARVGTNLDVMDARVRLEQAMNDLVDARCDLLSSQAALRYALGEDGWGQIAATGKPVSKGN</sequence>
<proteinExistence type="inferred from homology"/>
<keyword evidence="5" id="KW-0812">Transmembrane</keyword>
<dbReference type="STRING" id="926567.TheveDRAFT_0238"/>
<dbReference type="PANTHER" id="PTHR30026">
    <property type="entry name" value="OUTER MEMBRANE PROTEIN TOLC"/>
    <property type="match status" value="1"/>
</dbReference>
<feature type="coiled-coil region" evidence="8">
    <location>
        <begin position="339"/>
        <end position="384"/>
    </location>
</feature>
<keyword evidence="11" id="KW-1185">Reference proteome</keyword>
<feature type="chain" id="PRO_5003540925" evidence="9">
    <location>
        <begin position="29"/>
        <end position="453"/>
    </location>
</feature>
<evidence type="ECO:0000256" key="9">
    <source>
        <dbReference type="SAM" id="SignalP"/>
    </source>
</evidence>
<feature type="signal peptide" evidence="9">
    <location>
        <begin position="1"/>
        <end position="28"/>
    </location>
</feature>
<accession>H0UNT2</accession>
<dbReference type="SUPFAM" id="SSF56954">
    <property type="entry name" value="Outer membrane efflux proteins (OEP)"/>
    <property type="match status" value="1"/>
</dbReference>
<keyword evidence="3" id="KW-0813">Transport</keyword>
<reference evidence="10 11" key="1">
    <citation type="submission" date="2011-10" db="EMBL/GenBank/DDBJ databases">
        <title>The Noncontiguous Finished genome of Thermanaerovibrio velox DSM 12556.</title>
        <authorList>
            <consortium name="US DOE Joint Genome Institute (JGI-PGF)"/>
            <person name="Lucas S."/>
            <person name="Copeland A."/>
            <person name="Lapidus A."/>
            <person name="Glavina del Rio T."/>
            <person name="Dalin E."/>
            <person name="Tice H."/>
            <person name="Bruce D."/>
            <person name="Goodwin L."/>
            <person name="Pitluck S."/>
            <person name="Peters L."/>
            <person name="Mikhailova N."/>
            <person name="Teshima H."/>
            <person name="Kyrpides N."/>
            <person name="Mavromatis K."/>
            <person name="Ivanova N."/>
            <person name="Markowitz V."/>
            <person name="Cheng J.-F."/>
            <person name="Hugenholtz P."/>
            <person name="Woyke T."/>
            <person name="Wu D."/>
            <person name="Spring S."/>
            <person name="Brambilla E.-M."/>
            <person name="Klenk H.-P."/>
            <person name="Eisen J.A."/>
        </authorList>
    </citation>
    <scope>NUCLEOTIDE SEQUENCE [LARGE SCALE GENOMIC DNA]</scope>
    <source>
        <strain evidence="10 11">DSM 12556</strain>
    </source>
</reference>
<name>H0UNT2_9BACT</name>
<comment type="similarity">
    <text evidence="2">Belongs to the outer membrane factor (OMF) (TC 1.B.17) family.</text>
</comment>
<gene>
    <name evidence="10" type="ORF">TheveDRAFT_0238</name>
</gene>
<dbReference type="InterPro" id="IPR003423">
    <property type="entry name" value="OMP_efflux"/>
</dbReference>
<dbReference type="eggNOG" id="COG1538">
    <property type="taxonomic scope" value="Bacteria"/>
</dbReference>
<dbReference type="GO" id="GO:0015288">
    <property type="term" value="F:porin activity"/>
    <property type="evidence" value="ECO:0007669"/>
    <property type="project" value="TreeGrafter"/>
</dbReference>
<evidence type="ECO:0000256" key="8">
    <source>
        <dbReference type="SAM" id="Coils"/>
    </source>
</evidence>
<evidence type="ECO:0000256" key="1">
    <source>
        <dbReference type="ARBA" id="ARBA00004442"/>
    </source>
</evidence>
<dbReference type="HOGENOM" id="CLU_1282715_0_0_0"/>
<keyword evidence="6" id="KW-0472">Membrane</keyword>
<evidence type="ECO:0000256" key="2">
    <source>
        <dbReference type="ARBA" id="ARBA00007613"/>
    </source>
</evidence>
<evidence type="ECO:0000313" key="11">
    <source>
        <dbReference type="Proteomes" id="UP000005730"/>
    </source>
</evidence>
<keyword evidence="4" id="KW-1134">Transmembrane beta strand</keyword>
<comment type="subcellular location">
    <subcellularLocation>
        <location evidence="1">Cell outer membrane</location>
    </subcellularLocation>
</comment>
<feature type="coiled-coil region" evidence="8">
    <location>
        <begin position="259"/>
        <end position="286"/>
    </location>
</feature>
<keyword evidence="8" id="KW-0175">Coiled coil</keyword>
<dbReference type="PANTHER" id="PTHR30026:SF20">
    <property type="entry name" value="OUTER MEMBRANE PROTEIN TOLC"/>
    <property type="match status" value="1"/>
</dbReference>
<evidence type="ECO:0000313" key="10">
    <source>
        <dbReference type="EMBL" id="EHM09418.1"/>
    </source>
</evidence>
<evidence type="ECO:0000256" key="4">
    <source>
        <dbReference type="ARBA" id="ARBA00022452"/>
    </source>
</evidence>
<dbReference type="GO" id="GO:1990281">
    <property type="term" value="C:efflux pump complex"/>
    <property type="evidence" value="ECO:0007669"/>
    <property type="project" value="TreeGrafter"/>
</dbReference>